<dbReference type="PANTHER" id="PTHR11626">
    <property type="entry name" value="FARNESYL-DIPHOSPHATE FARNESYLTRANSFERASE"/>
    <property type="match status" value="1"/>
</dbReference>
<dbReference type="InterPro" id="IPR002060">
    <property type="entry name" value="Squ/phyt_synthse"/>
</dbReference>
<proteinExistence type="inferred from homology"/>
<dbReference type="UniPathway" id="UPA00767">
    <property type="reaction ID" value="UER00751"/>
</dbReference>
<comment type="function">
    <text evidence="6">Component of the triterpene saponins (e.g. ginsenosides or panaxosides) and phytosterols biosynthetic pathways. Catalyzes the biosynthesis of squalene.</text>
</comment>
<organism evidence="9">
    <name type="scientific">Daucus carota subsp. sativus</name>
    <name type="common">Carrot</name>
    <dbReference type="NCBI Taxonomy" id="79200"/>
    <lineage>
        <taxon>Eukaryota</taxon>
        <taxon>Viridiplantae</taxon>
        <taxon>Streptophyta</taxon>
        <taxon>Embryophyta</taxon>
        <taxon>Tracheophyta</taxon>
        <taxon>Spermatophyta</taxon>
        <taxon>Magnoliopsida</taxon>
        <taxon>eudicotyledons</taxon>
        <taxon>Gunneridae</taxon>
        <taxon>Pentapetalae</taxon>
        <taxon>asterids</taxon>
        <taxon>campanulids</taxon>
        <taxon>Apiales</taxon>
        <taxon>Apiaceae</taxon>
        <taxon>Apioideae</taxon>
        <taxon>Scandiceae</taxon>
        <taxon>Daucinae</taxon>
        <taxon>Daucus</taxon>
        <taxon>Daucus sect. Daucus</taxon>
    </lineage>
</organism>
<evidence type="ECO:0000256" key="2">
    <source>
        <dbReference type="ARBA" id="ARBA00004240"/>
    </source>
</evidence>
<comment type="subcellular location">
    <subcellularLocation>
        <location evidence="2">Endoplasmic reticulum</location>
    </subcellularLocation>
</comment>
<dbReference type="InterPro" id="IPR044844">
    <property type="entry name" value="Trans_IPPS_euk-type"/>
</dbReference>
<comment type="catalytic activity">
    <reaction evidence="7">
        <text>2 (2E,6E)-farnesyl diphosphate + NADH + H(+) = squalene + 2 diphosphate + NAD(+)</text>
        <dbReference type="Rhea" id="RHEA:32299"/>
        <dbReference type="ChEBI" id="CHEBI:15378"/>
        <dbReference type="ChEBI" id="CHEBI:15440"/>
        <dbReference type="ChEBI" id="CHEBI:33019"/>
        <dbReference type="ChEBI" id="CHEBI:57540"/>
        <dbReference type="ChEBI" id="CHEBI:57945"/>
        <dbReference type="ChEBI" id="CHEBI:175763"/>
        <dbReference type="EC" id="2.5.1.21"/>
    </reaction>
    <physiologicalReaction direction="left-to-right" evidence="7">
        <dbReference type="Rhea" id="RHEA:32300"/>
    </physiologicalReaction>
</comment>
<dbReference type="Gene3D" id="1.10.600.10">
    <property type="entry name" value="Farnesyl Diphosphate Synthase"/>
    <property type="match status" value="1"/>
</dbReference>
<dbReference type="FunFam" id="1.10.600.10:FF:000023">
    <property type="entry name" value="Squalene synthase"/>
    <property type="match status" value="1"/>
</dbReference>
<evidence type="ECO:0008006" key="10">
    <source>
        <dbReference type="Google" id="ProtNLM"/>
    </source>
</evidence>
<gene>
    <name evidence="9" type="ORF">DCAR_003647</name>
</gene>
<dbReference type="InterPro" id="IPR006449">
    <property type="entry name" value="Squal_synth-like"/>
</dbReference>
<dbReference type="GO" id="GO:0005789">
    <property type="term" value="C:endoplasmic reticulum membrane"/>
    <property type="evidence" value="ECO:0007669"/>
    <property type="project" value="TreeGrafter"/>
</dbReference>
<dbReference type="GO" id="GO:0045338">
    <property type="term" value="P:farnesyl diphosphate metabolic process"/>
    <property type="evidence" value="ECO:0007669"/>
    <property type="project" value="InterPro"/>
</dbReference>
<dbReference type="NCBIfam" id="TIGR01559">
    <property type="entry name" value="squal_synth"/>
    <property type="match status" value="1"/>
</dbReference>
<dbReference type="PANTHER" id="PTHR11626:SF2">
    <property type="entry name" value="SQUALENE SYNTHASE"/>
    <property type="match status" value="1"/>
</dbReference>
<evidence type="ECO:0000256" key="4">
    <source>
        <dbReference type="ARBA" id="ARBA00006251"/>
    </source>
</evidence>
<dbReference type="Pfam" id="PF00494">
    <property type="entry name" value="SQS_PSY"/>
    <property type="match status" value="1"/>
</dbReference>
<dbReference type="SUPFAM" id="SSF48576">
    <property type="entry name" value="Terpenoid synthases"/>
    <property type="match status" value="1"/>
</dbReference>
<dbReference type="EMBL" id="LNRQ01000001">
    <property type="protein sequence ID" value="KZN10991.1"/>
    <property type="molecule type" value="Genomic_DNA"/>
</dbReference>
<keyword evidence="5" id="KW-0256">Endoplasmic reticulum</keyword>
<comment type="similarity">
    <text evidence="4">Belongs to the phytoene/squalene synthase family.</text>
</comment>
<name>A0A166ICP8_DAUCS</name>
<evidence type="ECO:0000256" key="6">
    <source>
        <dbReference type="ARBA" id="ARBA00046165"/>
    </source>
</evidence>
<evidence type="ECO:0000313" key="9">
    <source>
        <dbReference type="EMBL" id="KZN10991.1"/>
    </source>
</evidence>
<dbReference type="InterPro" id="IPR008949">
    <property type="entry name" value="Isoprenoid_synthase_dom_sf"/>
</dbReference>
<dbReference type="GO" id="GO:0008610">
    <property type="term" value="P:lipid biosynthetic process"/>
    <property type="evidence" value="ECO:0007669"/>
    <property type="project" value="InterPro"/>
</dbReference>
<comment type="cofactor">
    <cofactor evidence="1">
        <name>Mn(2+)</name>
        <dbReference type="ChEBI" id="CHEBI:29035"/>
    </cofactor>
</comment>
<dbReference type="Gramene" id="KZN10991">
    <property type="protein sequence ID" value="KZN10991"/>
    <property type="gene ID" value="DCAR_003647"/>
</dbReference>
<comment type="pathway">
    <text evidence="3">Terpene metabolism; lanosterol biosynthesis; lanosterol from farnesyl diphosphate: step 1/3.</text>
</comment>
<evidence type="ECO:0000256" key="5">
    <source>
        <dbReference type="ARBA" id="ARBA00022824"/>
    </source>
</evidence>
<evidence type="ECO:0000256" key="8">
    <source>
        <dbReference type="ARBA" id="ARBA00049223"/>
    </source>
</evidence>
<comment type="caution">
    <text evidence="9">The sequence shown here is derived from an EMBL/GenBank/DDBJ whole genome shotgun (WGS) entry which is preliminary data.</text>
</comment>
<sequence>MTNYPAAAHMRLYYSPVRRDMTAVAALTQHSVKPLSRSDEHWNYCHEMLPQVSKSFGKLVLQLNQPKLRDSICAMYLLLRNLDTIEDDMGIPDEVKIPTLHNYHHCFSDNDWKFICGTNADRELTKGHHHIQAALMELESSSQEIIYEVAKRMSQAMARFIPKEIETMSDYEEYTEYVHGLFISGTLRLAHALIGEDMDEDSLTFLSHSMACLHQKRHTIYSYHEDVTELPRRKMYWAREIWSKYVDKIEDFQEEENSVMAVQFLNEMILNALSHAEDCLDFMRKIQDPMFFRFYAVPRLDSIGELALCYNNPQIFTKTVKPKNSDLKARIFNRTKTMRDVYGAFYDVSCLMETKVNNDDPRAGEILSKLEAIKHKCMSSGTLAARNSVIFENIQDII</sequence>
<evidence type="ECO:0000256" key="7">
    <source>
        <dbReference type="ARBA" id="ARBA00048854"/>
    </source>
</evidence>
<protein>
    <recommendedName>
        <fullName evidence="10">Squalene synthase</fullName>
    </recommendedName>
</protein>
<dbReference type="GO" id="GO:0051996">
    <property type="term" value="F:squalene synthase [NAD(P)H] activity"/>
    <property type="evidence" value="ECO:0007669"/>
    <property type="project" value="UniProtKB-EC"/>
</dbReference>
<evidence type="ECO:0000256" key="1">
    <source>
        <dbReference type="ARBA" id="ARBA00001936"/>
    </source>
</evidence>
<reference evidence="9" key="1">
    <citation type="journal article" date="2016" name="Nat. Genet.">
        <title>A high-quality carrot genome assembly provides new insights into carotenoid accumulation and asterid genome evolution.</title>
        <authorList>
            <person name="Iorizzo M."/>
            <person name="Ellison S."/>
            <person name="Senalik D."/>
            <person name="Zeng P."/>
            <person name="Satapoomin P."/>
            <person name="Huang J."/>
            <person name="Bowman M."/>
            <person name="Iovene M."/>
            <person name="Sanseverino W."/>
            <person name="Cavagnaro P."/>
            <person name="Yildiz M."/>
            <person name="Macko-Podgorni A."/>
            <person name="Moranska E."/>
            <person name="Grzebelus E."/>
            <person name="Grzebelus D."/>
            <person name="Ashrafi H."/>
            <person name="Zheng Z."/>
            <person name="Cheng S."/>
            <person name="Spooner D."/>
            <person name="Van Deynze A."/>
            <person name="Simon P."/>
        </authorList>
    </citation>
    <scope>NUCLEOTIDE SEQUENCE [LARGE SCALE GENOMIC DNA]</scope>
    <source>
        <tissue evidence="9">Leaf</tissue>
    </source>
</reference>
<evidence type="ECO:0000256" key="3">
    <source>
        <dbReference type="ARBA" id="ARBA00005057"/>
    </source>
</evidence>
<comment type="catalytic activity">
    <reaction evidence="8">
        <text>2 (2E,6E)-farnesyl diphosphate + NADPH + H(+) = squalene + 2 diphosphate + NADP(+)</text>
        <dbReference type="Rhea" id="RHEA:32295"/>
        <dbReference type="ChEBI" id="CHEBI:15378"/>
        <dbReference type="ChEBI" id="CHEBI:15440"/>
        <dbReference type="ChEBI" id="CHEBI:33019"/>
        <dbReference type="ChEBI" id="CHEBI:57783"/>
        <dbReference type="ChEBI" id="CHEBI:58349"/>
        <dbReference type="ChEBI" id="CHEBI:175763"/>
        <dbReference type="EC" id="2.5.1.21"/>
    </reaction>
    <physiologicalReaction direction="left-to-right" evidence="8">
        <dbReference type="Rhea" id="RHEA:32296"/>
    </physiologicalReaction>
</comment>
<dbReference type="STRING" id="79200.A0A166ICP8"/>
<accession>A0A166ICP8</accession>
<dbReference type="AlphaFoldDB" id="A0A166ICP8"/>